<dbReference type="PANTHER" id="PTHR31978:SF1">
    <property type="entry name" value="INTRAFLAGELLAR TRANSPORT PROTEIN 20 HOMOLOG"/>
    <property type="match status" value="1"/>
</dbReference>
<dbReference type="GO" id="GO:0005737">
    <property type="term" value="C:cytoplasm"/>
    <property type="evidence" value="ECO:0007669"/>
    <property type="project" value="TreeGrafter"/>
</dbReference>
<keyword evidence="2" id="KW-0175">Coiled coil</keyword>
<proteinExistence type="predicted"/>
<dbReference type="PANTHER" id="PTHR31978">
    <property type="entry name" value="INTRAFLAGELLAR TRANSPORT PROTEIN 20 HOMOLOG"/>
    <property type="match status" value="1"/>
</dbReference>
<dbReference type="EMBL" id="CABPRJ010001936">
    <property type="protein sequence ID" value="VVC42090.1"/>
    <property type="molecule type" value="Genomic_DNA"/>
</dbReference>
<dbReference type="GO" id="GO:0061512">
    <property type="term" value="P:protein localization to cilium"/>
    <property type="evidence" value="ECO:0007669"/>
    <property type="project" value="TreeGrafter"/>
</dbReference>
<dbReference type="GO" id="GO:0097546">
    <property type="term" value="C:ciliary base"/>
    <property type="evidence" value="ECO:0007669"/>
    <property type="project" value="TreeGrafter"/>
</dbReference>
<dbReference type="Proteomes" id="UP000325440">
    <property type="component" value="Unassembled WGS sequence"/>
</dbReference>
<evidence type="ECO:0000256" key="3">
    <source>
        <dbReference type="ARBA" id="ARBA00023273"/>
    </source>
</evidence>
<keyword evidence="4" id="KW-0969">Cilium</keyword>
<gene>
    <name evidence="4" type="ORF">CINCED_3A006980</name>
</gene>
<accession>A0A5E4NEF6</accession>
<comment type="subcellular location">
    <subcellularLocation>
        <location evidence="1">Cell projection</location>
        <location evidence="1">Cilium</location>
    </subcellularLocation>
</comment>
<name>A0A5E4NEF6_9HEMI</name>
<evidence type="ECO:0000256" key="1">
    <source>
        <dbReference type="ARBA" id="ARBA00004138"/>
    </source>
</evidence>
<keyword evidence="4" id="KW-0282">Flagellum</keyword>
<organism evidence="4 5">
    <name type="scientific">Cinara cedri</name>
    <dbReference type="NCBI Taxonomy" id="506608"/>
    <lineage>
        <taxon>Eukaryota</taxon>
        <taxon>Metazoa</taxon>
        <taxon>Ecdysozoa</taxon>
        <taxon>Arthropoda</taxon>
        <taxon>Hexapoda</taxon>
        <taxon>Insecta</taxon>
        <taxon>Pterygota</taxon>
        <taxon>Neoptera</taxon>
        <taxon>Paraneoptera</taxon>
        <taxon>Hemiptera</taxon>
        <taxon>Sternorrhyncha</taxon>
        <taxon>Aphidomorpha</taxon>
        <taxon>Aphidoidea</taxon>
        <taxon>Aphididae</taxon>
        <taxon>Lachninae</taxon>
        <taxon>Cinara</taxon>
    </lineage>
</organism>
<reference evidence="4 5" key="1">
    <citation type="submission" date="2019-08" db="EMBL/GenBank/DDBJ databases">
        <authorList>
            <person name="Alioto T."/>
            <person name="Alioto T."/>
            <person name="Gomez Garrido J."/>
        </authorList>
    </citation>
    <scope>NUCLEOTIDE SEQUENCE [LARGE SCALE GENOMIC DNA]</scope>
</reference>
<dbReference type="GO" id="GO:0060271">
    <property type="term" value="P:cilium assembly"/>
    <property type="evidence" value="ECO:0007669"/>
    <property type="project" value="TreeGrafter"/>
</dbReference>
<evidence type="ECO:0000256" key="2">
    <source>
        <dbReference type="ARBA" id="ARBA00023054"/>
    </source>
</evidence>
<evidence type="ECO:0000313" key="4">
    <source>
        <dbReference type="EMBL" id="VVC42090.1"/>
    </source>
</evidence>
<protein>
    <submittedName>
        <fullName evidence="4">Intraflagellar transport protein 20</fullName>
    </submittedName>
</protein>
<dbReference type="AlphaFoldDB" id="A0A5E4NEF6"/>
<dbReference type="InterPro" id="IPR028172">
    <property type="entry name" value="FT20"/>
</dbReference>
<sequence>MADSVPVSDVVCVDDMGKARVMEPVLADKVSDLKDQCAEFLEDIELYRNAVDNFIGVLDNLATQIEREKRDAIIVSNELASLPIRTEQQMATLRSQIEQKTVELDRYRIEHRTLQKIESEQTDLINRLSFQN</sequence>
<dbReference type="GO" id="GO:0005813">
    <property type="term" value="C:centrosome"/>
    <property type="evidence" value="ECO:0007669"/>
    <property type="project" value="TreeGrafter"/>
</dbReference>
<evidence type="ECO:0000313" key="5">
    <source>
        <dbReference type="Proteomes" id="UP000325440"/>
    </source>
</evidence>
<keyword evidence="3" id="KW-0966">Cell projection</keyword>
<dbReference type="GO" id="GO:0036064">
    <property type="term" value="C:ciliary basal body"/>
    <property type="evidence" value="ECO:0007669"/>
    <property type="project" value="TreeGrafter"/>
</dbReference>
<dbReference type="GO" id="GO:0030990">
    <property type="term" value="C:intraciliary transport particle"/>
    <property type="evidence" value="ECO:0007669"/>
    <property type="project" value="TreeGrafter"/>
</dbReference>
<keyword evidence="5" id="KW-1185">Reference proteome</keyword>
<dbReference type="OrthoDB" id="10254896at2759"/>
<dbReference type="GO" id="GO:0097730">
    <property type="term" value="C:non-motile cilium"/>
    <property type="evidence" value="ECO:0007669"/>
    <property type="project" value="TreeGrafter"/>
</dbReference>
<dbReference type="Pfam" id="PF14931">
    <property type="entry name" value="IFT20"/>
    <property type="match status" value="1"/>
</dbReference>